<dbReference type="PROSITE" id="PS51186">
    <property type="entry name" value="GNAT"/>
    <property type="match status" value="1"/>
</dbReference>
<proteinExistence type="predicted"/>
<evidence type="ECO:0000256" key="1">
    <source>
        <dbReference type="ARBA" id="ARBA00022679"/>
    </source>
</evidence>
<dbReference type="EMBL" id="JACAGK010000089">
    <property type="protein sequence ID" value="MDM1050364.1"/>
    <property type="molecule type" value="Genomic_DNA"/>
</dbReference>
<name>A0ABT7NSZ0_9SPHI</name>
<protein>
    <submittedName>
        <fullName evidence="4">GNAT family N-acetyltransferase</fullName>
    </submittedName>
</protein>
<dbReference type="PANTHER" id="PTHR43800:SF1">
    <property type="entry name" value="PEPTIDYL-LYSINE N-ACETYLTRANSFERASE YJAB"/>
    <property type="match status" value="1"/>
</dbReference>
<accession>A0ABT7NSZ0</accession>
<dbReference type="SUPFAM" id="SSF55729">
    <property type="entry name" value="Acyl-CoA N-acyltransferases (Nat)"/>
    <property type="match status" value="1"/>
</dbReference>
<evidence type="ECO:0000313" key="5">
    <source>
        <dbReference type="Proteomes" id="UP001170954"/>
    </source>
</evidence>
<dbReference type="RefSeq" id="WP_149526661.1">
    <property type="nucleotide sequence ID" value="NZ_CP030848.1"/>
</dbReference>
<reference evidence="4" key="1">
    <citation type="submission" date="2020-06" db="EMBL/GenBank/DDBJ databases">
        <authorList>
            <person name="Dong N."/>
        </authorList>
    </citation>
    <scope>NUCLEOTIDE SEQUENCE</scope>
    <source>
        <strain evidence="4">R1692</strain>
    </source>
</reference>
<keyword evidence="2" id="KW-0012">Acyltransferase</keyword>
<evidence type="ECO:0000313" key="4">
    <source>
        <dbReference type="EMBL" id="MDM1050364.1"/>
    </source>
</evidence>
<feature type="domain" description="N-acetyltransferase" evidence="3">
    <location>
        <begin position="1"/>
        <end position="142"/>
    </location>
</feature>
<organism evidence="4 5">
    <name type="scientific">Sphingobacterium hotanense</name>
    <dbReference type="NCBI Taxonomy" id="649196"/>
    <lineage>
        <taxon>Bacteria</taxon>
        <taxon>Pseudomonadati</taxon>
        <taxon>Bacteroidota</taxon>
        <taxon>Sphingobacteriia</taxon>
        <taxon>Sphingobacteriales</taxon>
        <taxon>Sphingobacteriaceae</taxon>
        <taxon>Sphingobacterium</taxon>
    </lineage>
</organism>
<dbReference type="InterPro" id="IPR016181">
    <property type="entry name" value="Acyl_CoA_acyltransferase"/>
</dbReference>
<reference evidence="4" key="2">
    <citation type="journal article" date="2022" name="Sci. Total Environ.">
        <title>Prevalence, transmission, and molecular epidemiology of tet(X)-positive bacteria among humans, animals, and environmental niches in China: An epidemiological, and genomic-based study.</title>
        <authorList>
            <person name="Dong N."/>
            <person name="Zeng Y."/>
            <person name="Cai C."/>
            <person name="Sun C."/>
            <person name="Lu J."/>
            <person name="Liu C."/>
            <person name="Zhou H."/>
            <person name="Sun Q."/>
            <person name="Shu L."/>
            <person name="Wang H."/>
            <person name="Wang Y."/>
            <person name="Wang S."/>
            <person name="Wu C."/>
            <person name="Chan E.W."/>
            <person name="Chen G."/>
            <person name="Shen Z."/>
            <person name="Chen S."/>
            <person name="Zhang R."/>
        </authorList>
    </citation>
    <scope>NUCLEOTIDE SEQUENCE</scope>
    <source>
        <strain evidence="4">R1692</strain>
    </source>
</reference>
<dbReference type="Proteomes" id="UP001170954">
    <property type="component" value="Unassembled WGS sequence"/>
</dbReference>
<sequence length="145" mass="17048">MTIRPYQANDLSEVLNLLSSNIPTYFAPEEYEDLKTYLAHEIEDYYVVEQDNHIVAAGGINYKEQDAYISWDFVDAHMHGSGIGKQLLQYRLDRIKTQGKVKRIIVRTSQFAYGFYEKNGFVIKEQHKDYWAPGFDMIFMVYQEN</sequence>
<dbReference type="Pfam" id="PF13673">
    <property type="entry name" value="Acetyltransf_10"/>
    <property type="match status" value="1"/>
</dbReference>
<dbReference type="PANTHER" id="PTHR43800">
    <property type="entry name" value="PEPTIDYL-LYSINE N-ACETYLTRANSFERASE YJAB"/>
    <property type="match status" value="1"/>
</dbReference>
<gene>
    <name evidence="4" type="ORF">HX018_19175</name>
</gene>
<dbReference type="Gene3D" id="3.40.630.30">
    <property type="match status" value="1"/>
</dbReference>
<evidence type="ECO:0000259" key="3">
    <source>
        <dbReference type="PROSITE" id="PS51186"/>
    </source>
</evidence>
<keyword evidence="5" id="KW-1185">Reference proteome</keyword>
<keyword evidence="1" id="KW-0808">Transferase</keyword>
<evidence type="ECO:0000256" key="2">
    <source>
        <dbReference type="ARBA" id="ARBA00023315"/>
    </source>
</evidence>
<comment type="caution">
    <text evidence="4">The sequence shown here is derived from an EMBL/GenBank/DDBJ whole genome shotgun (WGS) entry which is preliminary data.</text>
</comment>
<dbReference type="InterPro" id="IPR000182">
    <property type="entry name" value="GNAT_dom"/>
</dbReference>
<dbReference type="CDD" id="cd04301">
    <property type="entry name" value="NAT_SF"/>
    <property type="match status" value="1"/>
</dbReference>